<reference evidence="1" key="4">
    <citation type="submission" date="2021-09" db="EMBL/GenBank/DDBJ databases">
        <authorList>
            <person name="Gilroy R."/>
        </authorList>
    </citation>
    <scope>NUCLEOTIDE SEQUENCE</scope>
    <source>
        <strain evidence="1">CHK189-29639</strain>
    </source>
</reference>
<dbReference type="Proteomes" id="UP000759256">
    <property type="component" value="Unassembled WGS sequence"/>
</dbReference>
<evidence type="ECO:0000313" key="3">
    <source>
        <dbReference type="EMBL" id="PWG53181.1"/>
    </source>
</evidence>
<dbReference type="EMBL" id="QFAS01000005">
    <property type="protein sequence ID" value="PWG53181.1"/>
    <property type="molecule type" value="Genomic_DNA"/>
</dbReference>
<organism evidence="2 4">
    <name type="scientific">Ligilactobacillus salivarius</name>
    <dbReference type="NCBI Taxonomy" id="1624"/>
    <lineage>
        <taxon>Bacteria</taxon>
        <taxon>Bacillati</taxon>
        <taxon>Bacillota</taxon>
        <taxon>Bacilli</taxon>
        <taxon>Lactobacillales</taxon>
        <taxon>Lactobacillaceae</taxon>
        <taxon>Ligilactobacillus</taxon>
    </lineage>
</organism>
<dbReference type="EMBL" id="NBEF01000017">
    <property type="protein sequence ID" value="OQQ90562.1"/>
    <property type="molecule type" value="Genomic_DNA"/>
</dbReference>
<dbReference type="AlphaFoldDB" id="A0A1V9RBI2"/>
<sequence>MNNTIIKQMEQARKIIKVITGNNYQVKKLEKDTRKVVRSINPEIEEKFDKLNVLPYGYTLTFPFLNIFVITNNEKEYQMDMSDAENGIVLSYVYNLSNPELSEFGSVQVDKKFNRIF</sequence>
<evidence type="ECO:0000313" key="1">
    <source>
        <dbReference type="EMBL" id="HJG15509.1"/>
    </source>
</evidence>
<gene>
    <name evidence="2" type="ORF">B6U56_04565</name>
    <name evidence="3" type="ORF">DB362_04485</name>
    <name evidence="1" type="ORF">K8V06_05145</name>
</gene>
<evidence type="ECO:0000313" key="5">
    <source>
        <dbReference type="Proteomes" id="UP000245607"/>
    </source>
</evidence>
<dbReference type="Proteomes" id="UP000192575">
    <property type="component" value="Unassembled WGS sequence"/>
</dbReference>
<reference evidence="2 4" key="1">
    <citation type="submission" date="2017-03" db="EMBL/GenBank/DDBJ databases">
        <title>Phylogenomics and comparative genomics of Lactobacillus salivarius, a mammalian gut commensal.</title>
        <authorList>
            <person name="Harris H.M."/>
        </authorList>
    </citation>
    <scope>NUCLEOTIDE SEQUENCE [LARGE SCALE GENOMIC DNA]</scope>
    <source>
        <strain evidence="2 4">JCM 1047</strain>
    </source>
</reference>
<proteinExistence type="predicted"/>
<reference evidence="3 5" key="2">
    <citation type="submission" date="2018-05" db="EMBL/GenBank/DDBJ databases">
        <title>Lactobacillus salivarius genome sequencing and assembly.</title>
        <authorList>
            <person name="Audisio C."/>
            <person name="Albarracin L."/>
            <person name="Torres M.J."/>
            <person name="Hebert E.M."/>
            <person name="Saavedra L."/>
        </authorList>
    </citation>
    <scope>NUCLEOTIDE SEQUENCE [LARGE SCALE GENOMIC DNA]</scope>
    <source>
        <strain evidence="3 5">A3iob</strain>
    </source>
</reference>
<name>A0A1V9RBI2_9LACO</name>
<accession>A0A1V9RBI2</accession>
<dbReference type="Proteomes" id="UP000245607">
    <property type="component" value="Unassembled WGS sequence"/>
</dbReference>
<evidence type="ECO:0000313" key="2">
    <source>
        <dbReference type="EMBL" id="OQQ90562.1"/>
    </source>
</evidence>
<comment type="caution">
    <text evidence="2">The sequence shown here is derived from an EMBL/GenBank/DDBJ whole genome shotgun (WGS) entry which is preliminary data.</text>
</comment>
<dbReference type="EMBL" id="DYVK01000049">
    <property type="protein sequence ID" value="HJG15509.1"/>
    <property type="molecule type" value="Genomic_DNA"/>
</dbReference>
<reference evidence="1" key="3">
    <citation type="journal article" date="2021" name="PeerJ">
        <title>Extensive microbial diversity within the chicken gut microbiome revealed by metagenomics and culture.</title>
        <authorList>
            <person name="Gilroy R."/>
            <person name="Ravi A."/>
            <person name="Getino M."/>
            <person name="Pursley I."/>
            <person name="Horton D.L."/>
            <person name="Alikhan N.F."/>
            <person name="Baker D."/>
            <person name="Gharbi K."/>
            <person name="Hall N."/>
            <person name="Watson M."/>
            <person name="Adriaenssens E.M."/>
            <person name="Foster-Nyarko E."/>
            <person name="Jarju S."/>
            <person name="Secka A."/>
            <person name="Antonio M."/>
            <person name="Oren A."/>
            <person name="Chaudhuri R.R."/>
            <person name="La Ragione R."/>
            <person name="Hildebrand F."/>
            <person name="Pallen M.J."/>
        </authorList>
    </citation>
    <scope>NUCLEOTIDE SEQUENCE</scope>
    <source>
        <strain evidence="1">CHK189-29639</strain>
    </source>
</reference>
<evidence type="ECO:0000313" key="4">
    <source>
        <dbReference type="Proteomes" id="UP000192575"/>
    </source>
</evidence>
<protein>
    <submittedName>
        <fullName evidence="2">Uncharacterized protein</fullName>
    </submittedName>
</protein>
<dbReference type="RefSeq" id="WP_081534434.1">
    <property type="nucleotide sequence ID" value="NZ_JAINRM010000029.1"/>
</dbReference>